<dbReference type="CDD" id="cd07187">
    <property type="entry name" value="YvcK_like"/>
    <property type="match status" value="1"/>
</dbReference>
<dbReference type="InterPro" id="IPR038136">
    <property type="entry name" value="CofD-like_dom_sf"/>
</dbReference>
<dbReference type="NCBIfam" id="TIGR01826">
    <property type="entry name" value="CofD_related"/>
    <property type="match status" value="1"/>
</dbReference>
<dbReference type="HAMAP" id="MF_00973">
    <property type="entry name" value="Gluconeogen_factor"/>
    <property type="match status" value="1"/>
</dbReference>
<gene>
    <name evidence="3" type="ORF">DealDRAFT_1168</name>
</gene>
<dbReference type="Pfam" id="PF01933">
    <property type="entry name" value="CofD"/>
    <property type="match status" value="1"/>
</dbReference>
<dbReference type="Proteomes" id="UP000006443">
    <property type="component" value="Unassembled WGS sequence"/>
</dbReference>
<dbReference type="PANTHER" id="PTHR30135">
    <property type="entry name" value="UNCHARACTERIZED PROTEIN YVCK-RELATED"/>
    <property type="match status" value="1"/>
</dbReference>
<dbReference type="GO" id="GO:0008360">
    <property type="term" value="P:regulation of cell shape"/>
    <property type="evidence" value="ECO:0007669"/>
    <property type="project" value="UniProtKB-UniRule"/>
</dbReference>
<evidence type="ECO:0000256" key="2">
    <source>
        <dbReference type="HAMAP-Rule" id="MF_00973"/>
    </source>
</evidence>
<dbReference type="RefSeq" id="WP_008515737.1">
    <property type="nucleotide sequence ID" value="NZ_ACJM01000005.1"/>
</dbReference>
<organism evidence="3 4">
    <name type="scientific">Dethiobacter alkaliphilus AHT 1</name>
    <dbReference type="NCBI Taxonomy" id="555088"/>
    <lineage>
        <taxon>Bacteria</taxon>
        <taxon>Bacillati</taxon>
        <taxon>Bacillota</taxon>
        <taxon>Dethiobacteria</taxon>
        <taxon>Dethiobacterales</taxon>
        <taxon>Dethiobacteraceae</taxon>
        <taxon>Dethiobacter</taxon>
    </lineage>
</organism>
<dbReference type="InterPro" id="IPR010119">
    <property type="entry name" value="Gluconeogen_factor"/>
</dbReference>
<comment type="caution">
    <text evidence="3">The sequence shown here is derived from an EMBL/GenBank/DDBJ whole genome shotgun (WGS) entry which is preliminary data.</text>
</comment>
<evidence type="ECO:0000256" key="1">
    <source>
        <dbReference type="ARBA" id="ARBA00022490"/>
    </source>
</evidence>
<dbReference type="EMBL" id="ACJM01000005">
    <property type="protein sequence ID" value="EEG77869.1"/>
    <property type="molecule type" value="Genomic_DNA"/>
</dbReference>
<dbReference type="eggNOG" id="COG0391">
    <property type="taxonomic scope" value="Bacteria"/>
</dbReference>
<evidence type="ECO:0000313" key="3">
    <source>
        <dbReference type="EMBL" id="EEG77869.1"/>
    </source>
</evidence>
<comment type="function">
    <text evidence="2">Required for morphogenesis under gluconeogenic growth conditions.</text>
</comment>
<proteinExistence type="inferred from homology"/>
<accession>C0GFA9</accession>
<name>C0GFA9_DETAL</name>
<dbReference type="GO" id="GO:0043743">
    <property type="term" value="F:LPPG:FO 2-phospho-L-lactate transferase activity"/>
    <property type="evidence" value="ECO:0007669"/>
    <property type="project" value="InterPro"/>
</dbReference>
<evidence type="ECO:0000313" key="4">
    <source>
        <dbReference type="Proteomes" id="UP000006443"/>
    </source>
</evidence>
<protein>
    <recommendedName>
        <fullName evidence="2">Putative gluconeogenesis factor</fullName>
    </recommendedName>
</protein>
<keyword evidence="4" id="KW-1185">Reference proteome</keyword>
<reference evidence="3 4" key="1">
    <citation type="submission" date="2009-02" db="EMBL/GenBank/DDBJ databases">
        <title>Sequencing of the draft genome and assembly of Dethiobacter alkaliphilus AHT 1.</title>
        <authorList>
            <consortium name="US DOE Joint Genome Institute (JGI-PGF)"/>
            <person name="Lucas S."/>
            <person name="Copeland A."/>
            <person name="Lapidus A."/>
            <person name="Glavina del Rio T."/>
            <person name="Dalin E."/>
            <person name="Tice H."/>
            <person name="Bruce D."/>
            <person name="Goodwin L."/>
            <person name="Pitluck S."/>
            <person name="Larimer F."/>
            <person name="Land M.L."/>
            <person name="Hauser L."/>
            <person name="Muyzer G."/>
        </authorList>
    </citation>
    <scope>NUCLEOTIDE SEQUENCE [LARGE SCALE GENOMIC DNA]</scope>
    <source>
        <strain evidence="3 4">AHT 1</strain>
    </source>
</reference>
<dbReference type="GO" id="GO:0005737">
    <property type="term" value="C:cytoplasm"/>
    <property type="evidence" value="ECO:0007669"/>
    <property type="project" value="UniProtKB-SubCell"/>
</dbReference>
<dbReference type="InterPro" id="IPR002882">
    <property type="entry name" value="CofD"/>
</dbReference>
<comment type="similarity">
    <text evidence="2">Belongs to the gluconeogenesis factor family.</text>
</comment>
<keyword evidence="1 2" id="KW-0963">Cytoplasm</keyword>
<dbReference type="STRING" id="555088.DealDRAFT_1168"/>
<dbReference type="AlphaFoldDB" id="C0GFA9"/>
<comment type="subcellular location">
    <subcellularLocation>
        <location evidence="2">Cytoplasm</location>
    </subcellularLocation>
</comment>
<dbReference type="OrthoDB" id="9783842at2"/>
<dbReference type="SUPFAM" id="SSF142338">
    <property type="entry name" value="CofD-like"/>
    <property type="match status" value="1"/>
</dbReference>
<sequence length="369" mass="40310">MQIRDFFLGLALGSAAFIFPRLRNLGRHKSARKEAQLWEELYKDYCRENGPLITSIGGGTGLSTLLRGLKAYSSNLSAIVAVTDDGGSSGRLRENLGMLPPGDIRNCLLALANTEPLLERVFQYRFANGEGLEGHNLGNLFLAALTEEFGFEEAVVAASRVLAVKGQVLPVTLDKLDLVARLDDGRLIRGESRIPEEQGKIERLHLEPDTSQIYPGAARAIADAEIVVIGPGSLYTSVLANLLVPGVAEALRESKAKKIYICNVMTQPGETDDYTAADHLQAIYDHVGPGLVDMVVVNDNLDIPDPLLEKYANDGAVPVVPDKDRLRQMDVDVQTAALISHEALVRHDQDALARKIISQAQAMRKKRKR</sequence>
<dbReference type="PANTHER" id="PTHR30135:SF3">
    <property type="entry name" value="GLUCONEOGENESIS FACTOR-RELATED"/>
    <property type="match status" value="1"/>
</dbReference>
<dbReference type="Gene3D" id="3.40.50.10680">
    <property type="entry name" value="CofD-like domains"/>
    <property type="match status" value="1"/>
</dbReference>